<organism evidence="3 4">
    <name type="scientific">Dactylosporangium fulvum</name>
    <dbReference type="NCBI Taxonomy" id="53359"/>
    <lineage>
        <taxon>Bacteria</taxon>
        <taxon>Bacillati</taxon>
        <taxon>Actinomycetota</taxon>
        <taxon>Actinomycetes</taxon>
        <taxon>Micromonosporales</taxon>
        <taxon>Micromonosporaceae</taxon>
        <taxon>Dactylosporangium</taxon>
    </lineage>
</organism>
<evidence type="ECO:0000256" key="1">
    <source>
        <dbReference type="SAM" id="MobiDB-lite"/>
    </source>
</evidence>
<dbReference type="EMBL" id="CP073720">
    <property type="protein sequence ID" value="UWP82960.1"/>
    <property type="molecule type" value="Genomic_DNA"/>
</dbReference>
<evidence type="ECO:0000256" key="2">
    <source>
        <dbReference type="SAM" id="Phobius"/>
    </source>
</evidence>
<keyword evidence="4" id="KW-1185">Reference proteome</keyword>
<reference evidence="3" key="1">
    <citation type="submission" date="2021-04" db="EMBL/GenBank/DDBJ databases">
        <authorList>
            <person name="Hartkoorn R.C."/>
            <person name="Beaudoing E."/>
            <person name="Hot D."/>
        </authorList>
    </citation>
    <scope>NUCLEOTIDE SEQUENCE</scope>
    <source>
        <strain evidence="3">NRRL B-16292</strain>
    </source>
</reference>
<protein>
    <submittedName>
        <fullName evidence="3">Mucin-associated surface protein</fullName>
    </submittedName>
</protein>
<dbReference type="NCBIfam" id="NF041390">
    <property type="entry name" value="TadE_Rv3655c"/>
    <property type="match status" value="1"/>
</dbReference>
<feature type="transmembrane region" description="Helical" evidence="2">
    <location>
        <begin position="37"/>
        <end position="58"/>
    </location>
</feature>
<dbReference type="RefSeq" id="WP_259860739.1">
    <property type="nucleotide sequence ID" value="NZ_CP073720.1"/>
</dbReference>
<gene>
    <name evidence="3" type="ORF">Dfulv_01210</name>
</gene>
<accession>A0ABY5VZ66</accession>
<evidence type="ECO:0000313" key="4">
    <source>
        <dbReference type="Proteomes" id="UP001059617"/>
    </source>
</evidence>
<keyword evidence="2" id="KW-0472">Membrane</keyword>
<reference evidence="3" key="2">
    <citation type="submission" date="2022-09" db="EMBL/GenBank/DDBJ databases">
        <title>Biosynthetic gene clusters of Dactylosporangioum fulvum.</title>
        <authorList>
            <person name="Caradec T."/>
        </authorList>
    </citation>
    <scope>NUCLEOTIDE SEQUENCE</scope>
    <source>
        <strain evidence="3">NRRL B-16292</strain>
    </source>
</reference>
<dbReference type="Proteomes" id="UP001059617">
    <property type="component" value="Chromosome"/>
</dbReference>
<proteinExistence type="predicted"/>
<feature type="region of interest" description="Disordered" evidence="1">
    <location>
        <begin position="1"/>
        <end position="31"/>
    </location>
</feature>
<feature type="compositionally biased region" description="Basic residues" evidence="1">
    <location>
        <begin position="10"/>
        <end position="21"/>
    </location>
</feature>
<keyword evidence="2" id="KW-0812">Transmembrane</keyword>
<sequence length="138" mass="14237">MRSDRDRGAHRGTARHRRRRIGAAGGPRDRGSATAELAAAFPVVVLLLLAGLTGLAALSAKVRCSDAAGVAARAAARGEPASAAASQTAPSGATISVRRDGDLVRVTVRFRVRPMALLPAFTVEEDAVAMVEPEAEGQ</sequence>
<name>A0ABY5VZ66_9ACTN</name>
<evidence type="ECO:0000313" key="3">
    <source>
        <dbReference type="EMBL" id="UWP82960.1"/>
    </source>
</evidence>
<dbReference type="InterPro" id="IPR049790">
    <property type="entry name" value="Rv3655c/TadE"/>
</dbReference>
<keyword evidence="2" id="KW-1133">Transmembrane helix</keyword>